<evidence type="ECO:0000259" key="2">
    <source>
        <dbReference type="PROSITE" id="PS50887"/>
    </source>
</evidence>
<dbReference type="EC" id="2.7.7.65" evidence="3"/>
<sequence length="308" mass="34294">MSKLDIETLISQYGEILTSFFQHLSDMFFLMSVEESEAGELEFRYVLMNPAAMQVAHLTEEAYGKRIEDVYPAHKAAELSCMYKKAVQGGVPIHYTSEGDVIGESILSPVFNKDGVCTHVFSVTRDITERKKLESRLEYLAYHDVLTGLPNRRLLHIHLNNALAAAKANGDMLAVLFLDCDHFKQINDTSGHNTGDMFLQMLADRLSSCVREGDTVARLGGDEFVVVLTAIQSSKQVEKVANRILTVLQKPWDIDGAEFQCTASIGIALYPTTALDADQLLMQADKALYLAKDSGRNQFRFFTPSAVK</sequence>
<dbReference type="InterPro" id="IPR052163">
    <property type="entry name" value="DGC-Regulatory_Protein"/>
</dbReference>
<keyword evidence="3" id="KW-0548">Nucleotidyltransferase</keyword>
<dbReference type="PANTHER" id="PTHR46663">
    <property type="entry name" value="DIGUANYLATE CYCLASE DGCT-RELATED"/>
    <property type="match status" value="1"/>
</dbReference>
<dbReference type="InterPro" id="IPR029787">
    <property type="entry name" value="Nucleotide_cyclase"/>
</dbReference>
<dbReference type="NCBIfam" id="TIGR00254">
    <property type="entry name" value="GGDEF"/>
    <property type="match status" value="1"/>
</dbReference>
<dbReference type="RefSeq" id="WP_310769535.1">
    <property type="nucleotide sequence ID" value="NZ_CP134050.1"/>
</dbReference>
<dbReference type="InterPro" id="IPR000160">
    <property type="entry name" value="GGDEF_dom"/>
</dbReference>
<accession>A0ABY9T693</accession>
<dbReference type="SMART" id="SM00267">
    <property type="entry name" value="GGDEF"/>
    <property type="match status" value="1"/>
</dbReference>
<dbReference type="InterPro" id="IPR035965">
    <property type="entry name" value="PAS-like_dom_sf"/>
</dbReference>
<dbReference type="SUPFAM" id="SSF55785">
    <property type="entry name" value="PYP-like sensor domain (PAS domain)"/>
    <property type="match status" value="1"/>
</dbReference>
<dbReference type="CDD" id="cd01949">
    <property type="entry name" value="GGDEF"/>
    <property type="match status" value="1"/>
</dbReference>
<proteinExistence type="predicted"/>
<evidence type="ECO:0000259" key="1">
    <source>
        <dbReference type="PROSITE" id="PS50113"/>
    </source>
</evidence>
<dbReference type="Pfam" id="PF00990">
    <property type="entry name" value="GGDEF"/>
    <property type="match status" value="1"/>
</dbReference>
<dbReference type="SUPFAM" id="SSF55073">
    <property type="entry name" value="Nucleotide cyclase"/>
    <property type="match status" value="1"/>
</dbReference>
<feature type="domain" description="GGDEF" evidence="2">
    <location>
        <begin position="171"/>
        <end position="304"/>
    </location>
</feature>
<name>A0ABY9T693_BREBE</name>
<evidence type="ECO:0000313" key="4">
    <source>
        <dbReference type="Proteomes" id="UP001256827"/>
    </source>
</evidence>
<keyword evidence="3" id="KW-0808">Transferase</keyword>
<keyword evidence="4" id="KW-1185">Reference proteome</keyword>
<dbReference type="Gene3D" id="3.30.70.270">
    <property type="match status" value="1"/>
</dbReference>
<dbReference type="Gene3D" id="3.30.450.20">
    <property type="entry name" value="PAS domain"/>
    <property type="match status" value="1"/>
</dbReference>
<dbReference type="Pfam" id="PF08448">
    <property type="entry name" value="PAS_4"/>
    <property type="match status" value="1"/>
</dbReference>
<dbReference type="PROSITE" id="PS50887">
    <property type="entry name" value="GGDEF"/>
    <property type="match status" value="1"/>
</dbReference>
<dbReference type="PROSITE" id="PS50113">
    <property type="entry name" value="PAC"/>
    <property type="match status" value="1"/>
</dbReference>
<dbReference type="PANTHER" id="PTHR46663:SF3">
    <property type="entry name" value="SLL0267 PROTEIN"/>
    <property type="match status" value="1"/>
</dbReference>
<dbReference type="InterPro" id="IPR043128">
    <property type="entry name" value="Rev_trsase/Diguanyl_cyclase"/>
</dbReference>
<dbReference type="EMBL" id="CP134050">
    <property type="protein sequence ID" value="WNC15610.1"/>
    <property type="molecule type" value="Genomic_DNA"/>
</dbReference>
<dbReference type="GO" id="GO:0052621">
    <property type="term" value="F:diguanylate cyclase activity"/>
    <property type="evidence" value="ECO:0007669"/>
    <property type="project" value="UniProtKB-EC"/>
</dbReference>
<reference evidence="3 4" key="1">
    <citation type="submission" date="2023-09" db="EMBL/GenBank/DDBJ databases">
        <title>Complete Genome and Methylome dissection of Bacillus brevis NEB573 original source of BbsI restriction endonuclease.</title>
        <authorList>
            <person name="Fomenkov A."/>
            <person name="Roberts R.D."/>
        </authorList>
    </citation>
    <scope>NUCLEOTIDE SEQUENCE [LARGE SCALE GENOMIC DNA]</scope>
    <source>
        <strain evidence="3 4">NEB573</strain>
    </source>
</reference>
<organism evidence="3 4">
    <name type="scientific">Brevibacillus brevis</name>
    <name type="common">Bacillus brevis</name>
    <dbReference type="NCBI Taxonomy" id="1393"/>
    <lineage>
        <taxon>Bacteria</taxon>
        <taxon>Bacillati</taxon>
        <taxon>Bacillota</taxon>
        <taxon>Bacilli</taxon>
        <taxon>Bacillales</taxon>
        <taxon>Paenibacillaceae</taxon>
        <taxon>Brevibacillus</taxon>
    </lineage>
</organism>
<dbReference type="InterPro" id="IPR000700">
    <property type="entry name" value="PAS-assoc_C"/>
</dbReference>
<gene>
    <name evidence="3" type="ORF">RGB73_04520</name>
</gene>
<evidence type="ECO:0000313" key="3">
    <source>
        <dbReference type="EMBL" id="WNC15610.1"/>
    </source>
</evidence>
<protein>
    <submittedName>
        <fullName evidence="3">Diguanylate cyclase</fullName>
        <ecNumber evidence="3">2.7.7.65</ecNumber>
    </submittedName>
</protein>
<dbReference type="InterPro" id="IPR013656">
    <property type="entry name" value="PAS_4"/>
</dbReference>
<feature type="domain" description="PAC" evidence="1">
    <location>
        <begin position="85"/>
        <end position="139"/>
    </location>
</feature>
<dbReference type="Proteomes" id="UP001256827">
    <property type="component" value="Chromosome"/>
</dbReference>